<protein>
    <recommendedName>
        <fullName evidence="1">Restriction endonuclease type IV Mrr domain-containing protein</fullName>
    </recommendedName>
</protein>
<dbReference type="GO" id="GO:0004519">
    <property type="term" value="F:endonuclease activity"/>
    <property type="evidence" value="ECO:0007669"/>
    <property type="project" value="InterPro"/>
</dbReference>
<dbReference type="GO" id="GO:0009307">
    <property type="term" value="P:DNA restriction-modification system"/>
    <property type="evidence" value="ECO:0007669"/>
    <property type="project" value="InterPro"/>
</dbReference>
<evidence type="ECO:0000313" key="2">
    <source>
        <dbReference type="EMBL" id="BBH94485.1"/>
    </source>
</evidence>
<dbReference type="InterPro" id="IPR007560">
    <property type="entry name" value="Restrct_endonuc_IV_Mrr"/>
</dbReference>
<sequence>MPARAARVSALLSAAERSWRSTLPLWTSHTYSNEAQSYARSVDNLSIVLIDGEQMAQLMIDHGVGVTEETRYVLKKIDSDYFGD</sequence>
<organism evidence="2">
    <name type="scientific">Thermogemmatispora argillosa</name>
    <dbReference type="NCBI Taxonomy" id="2045280"/>
    <lineage>
        <taxon>Bacteria</taxon>
        <taxon>Bacillati</taxon>
        <taxon>Chloroflexota</taxon>
        <taxon>Ktedonobacteria</taxon>
        <taxon>Thermogemmatisporales</taxon>
        <taxon>Thermogemmatisporaceae</taxon>
        <taxon>Thermogemmatispora</taxon>
    </lineage>
</organism>
<proteinExistence type="predicted"/>
<gene>
    <name evidence="2" type="ORF">KTA_26840</name>
</gene>
<accession>A0A455T6J1</accession>
<name>A0A455T6J1_9CHLR</name>
<dbReference type="Gene3D" id="3.40.1350.10">
    <property type="match status" value="1"/>
</dbReference>
<dbReference type="InterPro" id="IPR011856">
    <property type="entry name" value="tRNA_endonuc-like_dom_sf"/>
</dbReference>
<dbReference type="EMBL" id="AP019377">
    <property type="protein sequence ID" value="BBH94485.1"/>
    <property type="molecule type" value="Genomic_DNA"/>
</dbReference>
<evidence type="ECO:0000259" key="1">
    <source>
        <dbReference type="Pfam" id="PF04471"/>
    </source>
</evidence>
<dbReference type="GO" id="GO:0003677">
    <property type="term" value="F:DNA binding"/>
    <property type="evidence" value="ECO:0007669"/>
    <property type="project" value="InterPro"/>
</dbReference>
<reference evidence="2" key="1">
    <citation type="submission" date="2018-12" db="EMBL/GenBank/DDBJ databases">
        <title>Novel natural products biosynthetic potential of the class Ktedonobacteria.</title>
        <authorList>
            <person name="Zheng Y."/>
            <person name="Saitou A."/>
            <person name="Wang C.M."/>
            <person name="Toyoda A."/>
            <person name="Minakuchi Y."/>
            <person name="Sekiguchi Y."/>
            <person name="Ueda K."/>
            <person name="Takano H."/>
            <person name="Sakai Y."/>
            <person name="Yokota A."/>
            <person name="Yabe S."/>
        </authorList>
    </citation>
    <scope>NUCLEOTIDE SEQUENCE</scope>
    <source>
        <strain evidence="2">A3-2</strain>
    </source>
</reference>
<feature type="domain" description="Restriction endonuclease type IV Mrr" evidence="1">
    <location>
        <begin position="6"/>
        <end position="59"/>
    </location>
</feature>
<dbReference type="Pfam" id="PF04471">
    <property type="entry name" value="Mrr_cat"/>
    <property type="match status" value="1"/>
</dbReference>
<dbReference type="AlphaFoldDB" id="A0A455T6J1"/>